<comment type="caution">
    <text evidence="1">The sequence shown here is derived from an EMBL/GenBank/DDBJ whole genome shotgun (WGS) entry which is preliminary data.</text>
</comment>
<dbReference type="RefSeq" id="WP_008154983.1">
    <property type="nucleotide sequence ID" value="NZ_CAKWFF010000018.1"/>
</dbReference>
<accession>A0AAW6I254</accession>
<name>A0AAW6I254_9BACT</name>
<dbReference type="AlphaFoldDB" id="A0AAW6I254"/>
<gene>
    <name evidence="1" type="ORF">PQG89_07610</name>
</gene>
<organism evidence="1 2">
    <name type="scientific">Parabacteroides johnsonii</name>
    <dbReference type="NCBI Taxonomy" id="387661"/>
    <lineage>
        <taxon>Bacteria</taxon>
        <taxon>Pseudomonadati</taxon>
        <taxon>Bacteroidota</taxon>
        <taxon>Bacteroidia</taxon>
        <taxon>Bacteroidales</taxon>
        <taxon>Tannerellaceae</taxon>
        <taxon>Parabacteroides</taxon>
    </lineage>
</organism>
<dbReference type="Proteomes" id="UP001213646">
    <property type="component" value="Unassembled WGS sequence"/>
</dbReference>
<evidence type="ECO:0000313" key="1">
    <source>
        <dbReference type="EMBL" id="MDC7149292.1"/>
    </source>
</evidence>
<reference evidence="1" key="1">
    <citation type="submission" date="2023-01" db="EMBL/GenBank/DDBJ databases">
        <title>Exploring GABA producing Bacteroides strains toward improving mental health.</title>
        <authorList>
            <person name="Yousuf B."/>
            <person name="Bouhlel N.E."/>
            <person name="Mottawea W."/>
            <person name="Hammami R."/>
        </authorList>
    </citation>
    <scope>NUCLEOTIDE SEQUENCE</scope>
    <source>
        <strain evidence="1">UO.H1047</strain>
    </source>
</reference>
<evidence type="ECO:0000313" key="2">
    <source>
        <dbReference type="Proteomes" id="UP001213646"/>
    </source>
</evidence>
<proteinExistence type="predicted"/>
<sequence length="238" mass="27801">MKTGTSIILLLYLSIGILHGQQTDADKGLPGKLMQDYFSAAQEYALIYNGKEYSRYEKQTTNHPYLVNAEFEEGTISSGKTLYPRLLMKLDLFRDELVLQSPKKLYPVVAEKDRIDYILLNGYHIINPSVRGWQDLIGDEYVVLLSDSIYPVIKKYIVTYEEKVNGLSIEASFRIKERFYVVKENRCHPVKNKRALLNLFPDKKKELSRYAREQKLNFKKWPEQAFVTIVKQYETLNK</sequence>
<protein>
    <submittedName>
        <fullName evidence="1">Uncharacterized protein</fullName>
    </submittedName>
</protein>
<dbReference type="EMBL" id="JAQPYX010000070">
    <property type="protein sequence ID" value="MDC7149292.1"/>
    <property type="molecule type" value="Genomic_DNA"/>
</dbReference>